<evidence type="ECO:0000313" key="13">
    <source>
        <dbReference type="EMBL" id="AKO66124.1"/>
    </source>
</evidence>
<dbReference type="PROSITE" id="PS00300">
    <property type="entry name" value="SRP54"/>
    <property type="match status" value="1"/>
</dbReference>
<dbReference type="GO" id="GO:0005886">
    <property type="term" value="C:plasma membrane"/>
    <property type="evidence" value="ECO:0007669"/>
    <property type="project" value="UniProtKB-SubCell"/>
</dbReference>
<comment type="catalytic activity">
    <reaction evidence="8 10">
        <text>GTP + H2O = GDP + phosphate + H(+)</text>
        <dbReference type="Rhea" id="RHEA:19669"/>
        <dbReference type="ChEBI" id="CHEBI:15377"/>
        <dbReference type="ChEBI" id="CHEBI:15378"/>
        <dbReference type="ChEBI" id="CHEBI:37565"/>
        <dbReference type="ChEBI" id="CHEBI:43474"/>
        <dbReference type="ChEBI" id="CHEBI:58189"/>
        <dbReference type="EC" id="3.6.5.4"/>
    </reaction>
</comment>
<dbReference type="GO" id="GO:0003924">
    <property type="term" value="F:GTPase activity"/>
    <property type="evidence" value="ECO:0007669"/>
    <property type="project" value="UniProtKB-UniRule"/>
</dbReference>
<dbReference type="Proteomes" id="UP000066549">
    <property type="component" value="Chromosome"/>
</dbReference>
<evidence type="ECO:0000256" key="6">
    <source>
        <dbReference type="ARBA" id="ARBA00023136"/>
    </source>
</evidence>
<dbReference type="InterPro" id="IPR000897">
    <property type="entry name" value="SRP54_GTPase_dom"/>
</dbReference>
<dbReference type="OrthoDB" id="9804720at2"/>
<evidence type="ECO:0000256" key="8">
    <source>
        <dbReference type="ARBA" id="ARBA00048027"/>
    </source>
</evidence>
<evidence type="ECO:0000313" key="14">
    <source>
        <dbReference type="Proteomes" id="UP000066549"/>
    </source>
</evidence>
<dbReference type="Pfam" id="PF00448">
    <property type="entry name" value="SRP54"/>
    <property type="match status" value="1"/>
</dbReference>
<evidence type="ECO:0000256" key="10">
    <source>
        <dbReference type="HAMAP-Rule" id="MF_00920"/>
    </source>
</evidence>
<feature type="binding site" evidence="10">
    <location>
        <begin position="336"/>
        <end position="339"/>
    </location>
    <ligand>
        <name>GTP</name>
        <dbReference type="ChEBI" id="CHEBI:37565"/>
    </ligand>
</feature>
<dbReference type="CDD" id="cd17874">
    <property type="entry name" value="FtsY"/>
    <property type="match status" value="1"/>
</dbReference>
<organism evidence="13 14">
    <name type="scientific">Methylophilales bacterium MBRS-H7</name>
    <dbReference type="NCBI Taxonomy" id="1623450"/>
    <lineage>
        <taxon>Bacteria</taxon>
        <taxon>Pseudomonadati</taxon>
        <taxon>Pseudomonadota</taxon>
        <taxon>Betaproteobacteria</taxon>
        <taxon>Nitrosomonadales</taxon>
        <taxon>OM43 clade</taxon>
    </lineage>
</organism>
<dbReference type="PATRIC" id="fig|1623450.3.peg.1074"/>
<keyword evidence="5 10" id="KW-0342">GTP-binding</keyword>
<evidence type="ECO:0000256" key="7">
    <source>
        <dbReference type="ARBA" id="ARBA00023170"/>
    </source>
</evidence>
<dbReference type="InterPro" id="IPR003593">
    <property type="entry name" value="AAA+_ATPase"/>
</dbReference>
<comment type="subcellular location">
    <subcellularLocation>
        <location evidence="10">Cell membrane</location>
        <topology evidence="10">Peripheral membrane protein</topology>
        <orientation evidence="10">Cytoplasmic side</orientation>
    </subcellularLocation>
    <subcellularLocation>
        <location evidence="10">Cytoplasm</location>
    </subcellularLocation>
</comment>
<evidence type="ECO:0000256" key="2">
    <source>
        <dbReference type="ARBA" id="ARBA00022490"/>
    </source>
</evidence>
<evidence type="ECO:0000256" key="9">
    <source>
        <dbReference type="ARBA" id="ARBA00053570"/>
    </source>
</evidence>
<feature type="binding site" evidence="10">
    <location>
        <begin position="272"/>
        <end position="276"/>
    </location>
    <ligand>
        <name>GTP</name>
        <dbReference type="ChEBI" id="CHEBI:37565"/>
    </ligand>
</feature>
<dbReference type="GO" id="GO:0005737">
    <property type="term" value="C:cytoplasm"/>
    <property type="evidence" value="ECO:0007669"/>
    <property type="project" value="UniProtKB-SubCell"/>
</dbReference>
<dbReference type="FunFam" id="1.20.120.140:FF:000002">
    <property type="entry name" value="Signal recognition particle receptor FtsY"/>
    <property type="match status" value="1"/>
</dbReference>
<keyword evidence="13" id="KW-0131">Cell cycle</keyword>
<protein>
    <recommendedName>
        <fullName evidence="10">Signal recognition particle receptor FtsY</fullName>
        <shortName evidence="10">SRP receptor</shortName>
        <ecNumber evidence="10">3.6.5.4</ecNumber>
    </recommendedName>
</protein>
<feature type="domain" description="SRP54-type proteins GTP-binding" evidence="12">
    <location>
        <begin position="357"/>
        <end position="370"/>
    </location>
</feature>
<keyword evidence="2 10" id="KW-0963">Cytoplasm</keyword>
<comment type="subunit">
    <text evidence="10">Part of the signal recognition particle protein translocation system, which is composed of SRP and FtsY. SRP is a ribonucleoprotein composed of Ffh and a 4.5S RNA molecule.</text>
</comment>
<feature type="binding site" evidence="10">
    <location>
        <begin position="191"/>
        <end position="198"/>
    </location>
    <ligand>
        <name>GTP</name>
        <dbReference type="ChEBI" id="CHEBI:37565"/>
    </ligand>
</feature>
<dbReference type="EC" id="3.6.5.4" evidence="10"/>
<proteinExistence type="inferred from homology"/>
<evidence type="ECO:0000259" key="12">
    <source>
        <dbReference type="PROSITE" id="PS00300"/>
    </source>
</evidence>
<keyword evidence="4 10" id="KW-0378">Hydrolase</keyword>
<dbReference type="NCBIfam" id="TIGR00064">
    <property type="entry name" value="ftsY"/>
    <property type="match status" value="1"/>
</dbReference>
<dbReference type="Gene3D" id="3.40.50.300">
    <property type="entry name" value="P-loop containing nucleotide triphosphate hydrolases"/>
    <property type="match status" value="1"/>
</dbReference>
<accession>A0A0H4J021</accession>
<dbReference type="FunFam" id="3.40.50.300:FF:000053">
    <property type="entry name" value="Signal recognition particle receptor FtsY"/>
    <property type="match status" value="1"/>
</dbReference>
<dbReference type="SUPFAM" id="SSF52540">
    <property type="entry name" value="P-loop containing nucleoside triphosphate hydrolases"/>
    <property type="match status" value="1"/>
</dbReference>
<dbReference type="InterPro" id="IPR013822">
    <property type="entry name" value="Signal_recog_particl_SRP54_hlx"/>
</dbReference>
<keyword evidence="1 10" id="KW-1003">Cell membrane</keyword>
<dbReference type="InterPro" id="IPR004390">
    <property type="entry name" value="SR_rcpt_FtsY"/>
</dbReference>
<dbReference type="GO" id="GO:0005047">
    <property type="term" value="F:signal recognition particle binding"/>
    <property type="evidence" value="ECO:0007669"/>
    <property type="project" value="TreeGrafter"/>
</dbReference>
<name>A0A0H4J021_9PROT</name>
<feature type="compositionally biased region" description="Basic and acidic residues" evidence="11">
    <location>
        <begin position="41"/>
        <end position="55"/>
    </location>
</feature>
<dbReference type="AlphaFoldDB" id="A0A0H4J021"/>
<keyword evidence="3 10" id="KW-0547">Nucleotide-binding</keyword>
<comment type="function">
    <text evidence="9 10">Involved in targeting and insertion of nascent membrane proteins into the cytoplasmic membrane. Acts as a receptor for the complex formed by the signal recognition particle (SRP) and the ribosome-nascent chain (RNC). Interaction with SRP-RNC leads to the transfer of the RNC complex to the Sec translocase for insertion into the membrane, the hydrolysis of GTP by both Ffh and FtsY, and the dissociation of the SRP-FtsY complex into the individual components.</text>
</comment>
<sequence>MFDFLKKIFKGDESKKTDSKPIKKTNKLKTEPKKPAVTKSKKFEKESNKKTKPKNDAAQLKPAKKTETKPSADQDDTLKKDEKLSFAEKIKQGLKKTRDAISGNLSALSFTKNIDQEFYDELEMTLIAADVGYAATQQIISELKDRVKKEKLEDGAQLKSLLKKILSELLQHIEKPLIHIETSPFVILVVGVNGAGKTTTIGKLTKLLLDEDKSVLIAAGDTFRAAAKEQLQVWSDRNNVTVISQDTGDPSAVIFDAMQSAKAKGIDIVIADTAGRLPTQKHLIDELAKIKKVIQKFDETAPHETILVLDANTGQNAINQIKVFNEAVSLTGLIMTKLDGTAKGGIVAAIAKEQPIPLRFIGVGEKIDDLKIFSAEDYAEGLLE</sequence>
<dbReference type="SMART" id="SM00963">
    <property type="entry name" value="SRP54_N"/>
    <property type="match status" value="1"/>
</dbReference>
<evidence type="ECO:0000256" key="3">
    <source>
        <dbReference type="ARBA" id="ARBA00022741"/>
    </source>
</evidence>
<dbReference type="InterPro" id="IPR042101">
    <property type="entry name" value="SRP54_N_sf"/>
</dbReference>
<feature type="compositionally biased region" description="Basic and acidic residues" evidence="11">
    <location>
        <begin position="12"/>
        <end position="21"/>
    </location>
</feature>
<dbReference type="GO" id="GO:0051301">
    <property type="term" value="P:cell division"/>
    <property type="evidence" value="ECO:0007669"/>
    <property type="project" value="UniProtKB-KW"/>
</dbReference>
<keyword evidence="6 10" id="KW-0472">Membrane</keyword>
<dbReference type="GO" id="GO:0006614">
    <property type="term" value="P:SRP-dependent cotranslational protein targeting to membrane"/>
    <property type="evidence" value="ECO:0007669"/>
    <property type="project" value="InterPro"/>
</dbReference>
<evidence type="ECO:0000256" key="11">
    <source>
        <dbReference type="SAM" id="MobiDB-lite"/>
    </source>
</evidence>
<dbReference type="SMART" id="SM00382">
    <property type="entry name" value="AAA"/>
    <property type="match status" value="1"/>
</dbReference>
<keyword evidence="13" id="KW-0132">Cell division</keyword>
<dbReference type="SMART" id="SM00962">
    <property type="entry name" value="SRP54"/>
    <property type="match status" value="1"/>
</dbReference>
<dbReference type="Gene3D" id="1.20.120.140">
    <property type="entry name" value="Signal recognition particle SRP54, nucleotide-binding domain"/>
    <property type="match status" value="1"/>
</dbReference>
<dbReference type="Pfam" id="PF02881">
    <property type="entry name" value="SRP54_N"/>
    <property type="match status" value="1"/>
</dbReference>
<dbReference type="HAMAP" id="MF_00920">
    <property type="entry name" value="FtsY"/>
    <property type="match status" value="1"/>
</dbReference>
<dbReference type="EMBL" id="CP011002">
    <property type="protein sequence ID" value="AKO66124.1"/>
    <property type="molecule type" value="Genomic_DNA"/>
</dbReference>
<feature type="compositionally biased region" description="Basic and acidic residues" evidence="11">
    <location>
        <begin position="64"/>
        <end position="78"/>
    </location>
</feature>
<reference evidence="13 14" key="1">
    <citation type="submission" date="2015-03" db="EMBL/GenBank/DDBJ databases">
        <title>Comparative analysis of the OM43 clade including a novel species from Red Sea uncovers genomic and metabolic diversity among marine methylotrophs.</title>
        <authorList>
            <person name="Jimenez-Infante F."/>
            <person name="Ngugi D.K."/>
            <person name="Vinu M."/>
            <person name="Alam I."/>
            <person name="Kamau A."/>
            <person name="Blom J."/>
            <person name="Bajic V.B."/>
            <person name="Stingl U."/>
        </authorList>
    </citation>
    <scope>NUCLEOTIDE SEQUENCE [LARGE SCALE GENOMIC DNA]</scope>
    <source>
        <strain evidence="13 14">MBRSH7</strain>
    </source>
</reference>
<keyword evidence="14" id="KW-1185">Reference proteome</keyword>
<gene>
    <name evidence="10" type="primary">ftsY</name>
    <name evidence="13" type="ORF">VI33_05405</name>
</gene>
<evidence type="ECO:0000256" key="4">
    <source>
        <dbReference type="ARBA" id="ARBA00022801"/>
    </source>
</evidence>
<dbReference type="InterPro" id="IPR027417">
    <property type="entry name" value="P-loop_NTPase"/>
</dbReference>
<keyword evidence="7 10" id="KW-0675">Receptor</keyword>
<evidence type="ECO:0000256" key="1">
    <source>
        <dbReference type="ARBA" id="ARBA00022475"/>
    </source>
</evidence>
<dbReference type="PANTHER" id="PTHR43134">
    <property type="entry name" value="SIGNAL RECOGNITION PARTICLE RECEPTOR SUBUNIT ALPHA"/>
    <property type="match status" value="1"/>
</dbReference>
<dbReference type="GO" id="GO:0005525">
    <property type="term" value="F:GTP binding"/>
    <property type="evidence" value="ECO:0007669"/>
    <property type="project" value="UniProtKB-UniRule"/>
</dbReference>
<evidence type="ECO:0000256" key="5">
    <source>
        <dbReference type="ARBA" id="ARBA00023134"/>
    </source>
</evidence>
<dbReference type="SUPFAM" id="SSF47364">
    <property type="entry name" value="Domain of the SRP/SRP receptor G-proteins"/>
    <property type="match status" value="1"/>
</dbReference>
<comment type="similarity">
    <text evidence="10">Belongs to the GTP-binding SRP family. FtsY subfamily.</text>
</comment>
<dbReference type="PANTHER" id="PTHR43134:SF1">
    <property type="entry name" value="SIGNAL RECOGNITION PARTICLE RECEPTOR SUBUNIT ALPHA"/>
    <property type="match status" value="1"/>
</dbReference>
<feature type="region of interest" description="Disordered" evidence="11">
    <location>
        <begin position="12"/>
        <end position="78"/>
    </location>
</feature>
<dbReference type="InterPro" id="IPR036225">
    <property type="entry name" value="SRP/SRP_N"/>
</dbReference>